<keyword evidence="4" id="KW-0540">Nuclease</keyword>
<feature type="domain" description="Metallo-beta-lactamase" evidence="2">
    <location>
        <begin position="13"/>
        <end position="233"/>
    </location>
</feature>
<feature type="domain" description="Beta-Casp" evidence="3">
    <location>
        <begin position="253"/>
        <end position="378"/>
    </location>
</feature>
<proteinExistence type="predicted"/>
<sequence>MKITFVGATRIVTGSCFHIQTKKTHLLIDCGLFQGTREHEQKNAEPFPFKPSEVDYLLLTHAHLDHTGLIPKLVKEGFQGKILTTKATVELCNVMLLDSAHIHEREAEWENKKRMRAGKHLLQPLYTTDDATYSLQFFQGVDYNEIVDLENSVKVRFQDAGHILGSASLELWIKEENEEKKLVFSGDIGQKDLPIVKDPTPIEEADYVFTESTYGNRKHKSIDETEEEFRIAVSEALKRGGNVIIPAFAVGRTQNILYILKQLTKEGKLNNLKVFVDSPMAIQATNITLNHPECFDEETLELVREGKLSGRGLFLVFTETADESRQINKTKSGAIIISASGMCNAGRIRHHLKHNLWRPECSVIFVGYQAQGTLGRRIIEGAEEVKIFGEEISVKAKIYTIGGFSAHADQEGLIDWLSNFKKKPERIFVMHGEEETAVGFAETIKKQLHVDAYAPFCMEEMTV</sequence>
<dbReference type="EMBL" id="BAOS01000047">
    <property type="protein sequence ID" value="GAX63035.1"/>
    <property type="molecule type" value="Genomic_DNA"/>
</dbReference>
<evidence type="ECO:0000259" key="2">
    <source>
        <dbReference type="SMART" id="SM00849"/>
    </source>
</evidence>
<organism evidence="4 5">
    <name type="scientific">Candidatus Scalindua japonica</name>
    <dbReference type="NCBI Taxonomy" id="1284222"/>
    <lineage>
        <taxon>Bacteria</taxon>
        <taxon>Pseudomonadati</taxon>
        <taxon>Planctomycetota</taxon>
        <taxon>Candidatus Brocadiia</taxon>
        <taxon>Candidatus Brocadiales</taxon>
        <taxon>Candidatus Scalinduaceae</taxon>
        <taxon>Candidatus Scalindua</taxon>
    </lineage>
</organism>
<dbReference type="SMART" id="SM01027">
    <property type="entry name" value="Beta-Casp"/>
    <property type="match status" value="1"/>
</dbReference>
<keyword evidence="4" id="KW-0269">Exonuclease</keyword>
<dbReference type="InterPro" id="IPR001279">
    <property type="entry name" value="Metallo-B-lactamas"/>
</dbReference>
<dbReference type="SMART" id="SM00849">
    <property type="entry name" value="Lactamase_B"/>
    <property type="match status" value="1"/>
</dbReference>
<accession>A0A286U4I3</accession>
<gene>
    <name evidence="4" type="ORF">SCALIN_C47_0006</name>
</gene>
<name>A0A286U4I3_9BACT</name>
<dbReference type="Gene3D" id="3.40.50.10890">
    <property type="match status" value="1"/>
</dbReference>
<dbReference type="PANTHER" id="PTHR11203:SF37">
    <property type="entry name" value="INTEGRATOR COMPLEX SUBUNIT 11"/>
    <property type="match status" value="1"/>
</dbReference>
<dbReference type="SUPFAM" id="SSF56281">
    <property type="entry name" value="Metallo-hydrolase/oxidoreductase"/>
    <property type="match status" value="1"/>
</dbReference>
<keyword evidence="1" id="KW-0378">Hydrolase</keyword>
<dbReference type="Pfam" id="PF10996">
    <property type="entry name" value="Beta-Casp"/>
    <property type="match status" value="1"/>
</dbReference>
<dbReference type="GO" id="GO:0004527">
    <property type="term" value="F:exonuclease activity"/>
    <property type="evidence" value="ECO:0007669"/>
    <property type="project" value="UniProtKB-KW"/>
</dbReference>
<dbReference type="GO" id="GO:0004521">
    <property type="term" value="F:RNA endonuclease activity"/>
    <property type="evidence" value="ECO:0007669"/>
    <property type="project" value="TreeGrafter"/>
</dbReference>
<dbReference type="Pfam" id="PF00753">
    <property type="entry name" value="Lactamase_B"/>
    <property type="match status" value="1"/>
</dbReference>
<evidence type="ECO:0000259" key="3">
    <source>
        <dbReference type="SMART" id="SM01027"/>
    </source>
</evidence>
<evidence type="ECO:0000313" key="4">
    <source>
        <dbReference type="EMBL" id="GAX63035.1"/>
    </source>
</evidence>
<dbReference type="InterPro" id="IPR011108">
    <property type="entry name" value="RMMBL"/>
</dbReference>
<dbReference type="Pfam" id="PF07521">
    <property type="entry name" value="RMMBL"/>
    <property type="match status" value="1"/>
</dbReference>
<protein>
    <submittedName>
        <fullName evidence="4">Exonuclease</fullName>
    </submittedName>
</protein>
<dbReference type="RefSeq" id="WP_096896432.1">
    <property type="nucleotide sequence ID" value="NZ_BAOS01000047.1"/>
</dbReference>
<dbReference type="Proteomes" id="UP000218542">
    <property type="component" value="Unassembled WGS sequence"/>
</dbReference>
<evidence type="ECO:0000256" key="1">
    <source>
        <dbReference type="ARBA" id="ARBA00022801"/>
    </source>
</evidence>
<keyword evidence="5" id="KW-1185">Reference proteome</keyword>
<dbReference type="InterPro" id="IPR022712">
    <property type="entry name" value="Beta_Casp"/>
</dbReference>
<dbReference type="InterPro" id="IPR050698">
    <property type="entry name" value="MBL"/>
</dbReference>
<reference evidence="5" key="1">
    <citation type="journal article" date="2017" name="Environ. Microbiol. Rep.">
        <title>Genetic Diversity of Marine Anaerobic Ammonium-Oxidizing Bacteria as Revealed by Genomic and Proteomic Analyses of 'Candidatus Scalindua japonica'.</title>
        <authorList>
            <person name="Oshiki M."/>
            <person name="Mizuto K."/>
            <person name="Kimura Z."/>
            <person name="Kindaichi T."/>
            <person name="Satoh H."/>
            <person name="Okabe S."/>
        </authorList>
    </citation>
    <scope>NUCLEOTIDE SEQUENCE [LARGE SCALE GENOMIC DNA]</scope>
    <source>
        <strain evidence="5">husup-a2</strain>
    </source>
</reference>
<dbReference type="Gene3D" id="3.60.15.10">
    <property type="entry name" value="Ribonuclease Z/Hydroxyacylglutathione hydrolase-like"/>
    <property type="match status" value="1"/>
</dbReference>
<dbReference type="InterPro" id="IPR036866">
    <property type="entry name" value="RibonucZ/Hydroxyglut_hydro"/>
</dbReference>
<evidence type="ECO:0000313" key="5">
    <source>
        <dbReference type="Proteomes" id="UP000218542"/>
    </source>
</evidence>
<dbReference type="AlphaFoldDB" id="A0A286U4I3"/>
<dbReference type="OrthoDB" id="9803916at2"/>
<comment type="caution">
    <text evidence="4">The sequence shown here is derived from an EMBL/GenBank/DDBJ whole genome shotgun (WGS) entry which is preliminary data.</text>
</comment>
<dbReference type="PANTHER" id="PTHR11203">
    <property type="entry name" value="CLEAVAGE AND POLYADENYLATION SPECIFICITY FACTOR FAMILY MEMBER"/>
    <property type="match status" value="1"/>
</dbReference>
<dbReference type="CDD" id="cd16295">
    <property type="entry name" value="TTHA0252-CPSF-like_MBL-fold"/>
    <property type="match status" value="1"/>
</dbReference>